<sequence length="221" mass="24319">MRKSEMSENTTCDSCFAQSKDVICNENISQVVPNAMEVPTETQVTQHPAMIGLSPLQQAEVVLSGYRDCAAEAIRYLTEVENIPADDPLVLGLQSHLHEKQKHLDFVQILIQYHNTMNSTESHDADLELGSLDDSGVSLQSETDPSLNFDTIDENIVSDCEPTSEHISQDVNIVSSTNCIVQSEQETTPSASITALAEEILSLIEEGMTSDSEKIDDFNEQ</sequence>
<dbReference type="PROSITE" id="PS51054">
    <property type="entry name" value="ORANGE"/>
    <property type="match status" value="1"/>
</dbReference>
<proteinExistence type="predicted"/>
<dbReference type="EMBL" id="VSWD01000007">
    <property type="protein sequence ID" value="KAK3097737.1"/>
    <property type="molecule type" value="Genomic_DNA"/>
</dbReference>
<dbReference type="Gene3D" id="6.10.250.980">
    <property type="match status" value="1"/>
</dbReference>
<dbReference type="GO" id="GO:0003677">
    <property type="term" value="F:DNA binding"/>
    <property type="evidence" value="ECO:0007669"/>
    <property type="project" value="InterPro"/>
</dbReference>
<accession>A0AA89C0Q0</accession>
<name>A0AA89C0Q0_PINIB</name>
<gene>
    <name evidence="2" type="ORF">FSP39_012653</name>
</gene>
<dbReference type="SUPFAM" id="SSF158457">
    <property type="entry name" value="Orange domain-like"/>
    <property type="match status" value="1"/>
</dbReference>
<keyword evidence="3" id="KW-1185">Reference proteome</keyword>
<dbReference type="Proteomes" id="UP001186944">
    <property type="component" value="Unassembled WGS sequence"/>
</dbReference>
<protein>
    <recommendedName>
        <fullName evidence="1">Orange domain-containing protein</fullName>
    </recommendedName>
</protein>
<evidence type="ECO:0000313" key="2">
    <source>
        <dbReference type="EMBL" id="KAK3097737.1"/>
    </source>
</evidence>
<dbReference type="Pfam" id="PF07527">
    <property type="entry name" value="Hairy_orange"/>
    <property type="match status" value="1"/>
</dbReference>
<organism evidence="2 3">
    <name type="scientific">Pinctada imbricata</name>
    <name type="common">Atlantic pearl-oyster</name>
    <name type="synonym">Pinctada martensii</name>
    <dbReference type="NCBI Taxonomy" id="66713"/>
    <lineage>
        <taxon>Eukaryota</taxon>
        <taxon>Metazoa</taxon>
        <taxon>Spiralia</taxon>
        <taxon>Lophotrochozoa</taxon>
        <taxon>Mollusca</taxon>
        <taxon>Bivalvia</taxon>
        <taxon>Autobranchia</taxon>
        <taxon>Pteriomorphia</taxon>
        <taxon>Pterioida</taxon>
        <taxon>Pterioidea</taxon>
        <taxon>Pteriidae</taxon>
        <taxon>Pinctada</taxon>
    </lineage>
</organism>
<evidence type="ECO:0000259" key="1">
    <source>
        <dbReference type="PROSITE" id="PS51054"/>
    </source>
</evidence>
<reference evidence="2" key="1">
    <citation type="submission" date="2019-08" db="EMBL/GenBank/DDBJ databases">
        <title>The improved chromosome-level genome for the pearl oyster Pinctada fucata martensii using PacBio sequencing and Hi-C.</title>
        <authorList>
            <person name="Zheng Z."/>
        </authorList>
    </citation>
    <scope>NUCLEOTIDE SEQUENCE</scope>
    <source>
        <strain evidence="2">ZZ-2019</strain>
        <tissue evidence="2">Adductor muscle</tissue>
    </source>
</reference>
<dbReference type="AlphaFoldDB" id="A0AA89C0Q0"/>
<feature type="domain" description="Orange" evidence="1">
    <location>
        <begin position="64"/>
        <end position="97"/>
    </location>
</feature>
<dbReference type="GO" id="GO:0006355">
    <property type="term" value="P:regulation of DNA-templated transcription"/>
    <property type="evidence" value="ECO:0007669"/>
    <property type="project" value="InterPro"/>
</dbReference>
<comment type="caution">
    <text evidence="2">The sequence shown here is derived from an EMBL/GenBank/DDBJ whole genome shotgun (WGS) entry which is preliminary data.</text>
</comment>
<dbReference type="InterPro" id="IPR003650">
    <property type="entry name" value="Orange_dom"/>
</dbReference>
<evidence type="ECO:0000313" key="3">
    <source>
        <dbReference type="Proteomes" id="UP001186944"/>
    </source>
</evidence>